<feature type="transmembrane region" description="Helical" evidence="9">
    <location>
        <begin position="304"/>
        <end position="324"/>
    </location>
</feature>
<dbReference type="Gene3D" id="1.50.10.150">
    <property type="entry name" value="Voltage-dependent anion channel"/>
    <property type="match status" value="1"/>
</dbReference>
<dbReference type="RefSeq" id="XP_005647538.1">
    <property type="nucleotide sequence ID" value="XM_005647481.1"/>
</dbReference>
<dbReference type="CDD" id="cd09318">
    <property type="entry name" value="TDT_SSU1"/>
    <property type="match status" value="1"/>
</dbReference>
<feature type="transmembrane region" description="Helical" evidence="9">
    <location>
        <begin position="128"/>
        <end position="148"/>
    </location>
</feature>
<dbReference type="GO" id="GO:0000319">
    <property type="term" value="F:sulfite transmembrane transporter activity"/>
    <property type="evidence" value="ECO:0007669"/>
    <property type="project" value="TreeGrafter"/>
</dbReference>
<keyword evidence="5 9" id="KW-0812">Transmembrane</keyword>
<dbReference type="EMBL" id="AGSI01000008">
    <property type="protein sequence ID" value="EIE22994.1"/>
    <property type="molecule type" value="Genomic_DNA"/>
</dbReference>
<evidence type="ECO:0000256" key="3">
    <source>
        <dbReference type="ARBA" id="ARBA00022448"/>
    </source>
</evidence>
<evidence type="ECO:0000256" key="5">
    <source>
        <dbReference type="ARBA" id="ARBA00022692"/>
    </source>
</evidence>
<dbReference type="InterPro" id="IPR038665">
    <property type="entry name" value="Voltage-dep_anion_channel_sf"/>
</dbReference>
<dbReference type="InterPro" id="IPR051629">
    <property type="entry name" value="Sulfite_efflux_TDT"/>
</dbReference>
<feature type="transmembrane region" description="Helical" evidence="9">
    <location>
        <begin position="51"/>
        <end position="72"/>
    </location>
</feature>
<dbReference type="InterPro" id="IPR004695">
    <property type="entry name" value="SLAC1/Mae1/Ssu1/TehA"/>
</dbReference>
<dbReference type="KEGG" id="csl:COCSUDRAFT_66127"/>
<comment type="subcellular location">
    <subcellularLocation>
        <location evidence="1">Cell membrane</location>
        <topology evidence="1">Multi-pass membrane protein</topology>
    </subcellularLocation>
</comment>
<dbReference type="Proteomes" id="UP000007264">
    <property type="component" value="Unassembled WGS sequence"/>
</dbReference>
<feature type="transmembrane region" description="Helical" evidence="9">
    <location>
        <begin position="20"/>
        <end position="39"/>
    </location>
</feature>
<gene>
    <name evidence="10" type="ORF">COCSUDRAFT_66127</name>
</gene>
<feature type="transmembrane region" description="Helical" evidence="9">
    <location>
        <begin position="160"/>
        <end position="182"/>
    </location>
</feature>
<accession>I0YX75</accession>
<dbReference type="PANTHER" id="PTHR31686">
    <property type="match status" value="1"/>
</dbReference>
<keyword evidence="3" id="KW-0813">Transport</keyword>
<evidence type="ECO:0000256" key="2">
    <source>
        <dbReference type="ARBA" id="ARBA00008566"/>
    </source>
</evidence>
<reference evidence="10 11" key="1">
    <citation type="journal article" date="2012" name="Genome Biol.">
        <title>The genome of the polar eukaryotic microalga coccomyxa subellipsoidea reveals traits of cold adaptation.</title>
        <authorList>
            <person name="Blanc G."/>
            <person name="Agarkova I."/>
            <person name="Grimwood J."/>
            <person name="Kuo A."/>
            <person name="Brueggeman A."/>
            <person name="Dunigan D."/>
            <person name="Gurnon J."/>
            <person name="Ladunga I."/>
            <person name="Lindquist E."/>
            <person name="Lucas S."/>
            <person name="Pangilinan J."/>
            <person name="Proschold T."/>
            <person name="Salamov A."/>
            <person name="Schmutz J."/>
            <person name="Weeks D."/>
            <person name="Yamada T."/>
            <person name="Claverie J.M."/>
            <person name="Grigoriev I."/>
            <person name="Van Etten J."/>
            <person name="Lomsadze A."/>
            <person name="Borodovsky M."/>
        </authorList>
    </citation>
    <scope>NUCLEOTIDE SEQUENCE [LARGE SCALE GENOMIC DNA]</scope>
    <source>
        <strain evidence="10 11">C-169</strain>
    </source>
</reference>
<evidence type="ECO:0000256" key="4">
    <source>
        <dbReference type="ARBA" id="ARBA00022475"/>
    </source>
</evidence>
<dbReference type="Pfam" id="PF03595">
    <property type="entry name" value="SLAC1"/>
    <property type="match status" value="1"/>
</dbReference>
<dbReference type="GO" id="GO:0005886">
    <property type="term" value="C:plasma membrane"/>
    <property type="evidence" value="ECO:0007669"/>
    <property type="project" value="UniProtKB-SubCell"/>
</dbReference>
<dbReference type="PANTHER" id="PTHR31686:SF1">
    <property type="entry name" value="SULFITE EFFLUX PUMP SSU1"/>
    <property type="match status" value="1"/>
</dbReference>
<evidence type="ECO:0000256" key="7">
    <source>
        <dbReference type="ARBA" id="ARBA00023136"/>
    </source>
</evidence>
<dbReference type="OrthoDB" id="507957at2759"/>
<name>I0YX75_COCSC</name>
<feature type="transmembrane region" description="Helical" evidence="9">
    <location>
        <begin position="230"/>
        <end position="252"/>
    </location>
</feature>
<evidence type="ECO:0000256" key="9">
    <source>
        <dbReference type="SAM" id="Phobius"/>
    </source>
</evidence>
<evidence type="ECO:0000313" key="10">
    <source>
        <dbReference type="EMBL" id="EIE22994.1"/>
    </source>
</evidence>
<feature type="transmembrane region" description="Helical" evidence="9">
    <location>
        <begin position="272"/>
        <end position="292"/>
    </location>
</feature>
<keyword evidence="6 9" id="KW-1133">Transmembrane helix</keyword>
<evidence type="ECO:0000256" key="6">
    <source>
        <dbReference type="ARBA" id="ARBA00022989"/>
    </source>
</evidence>
<keyword evidence="7 9" id="KW-0472">Membrane</keyword>
<evidence type="ECO:0000256" key="8">
    <source>
        <dbReference type="SAM" id="MobiDB-lite"/>
    </source>
</evidence>
<feature type="transmembrane region" description="Helical" evidence="9">
    <location>
        <begin position="92"/>
        <end position="116"/>
    </location>
</feature>
<evidence type="ECO:0000313" key="11">
    <source>
        <dbReference type="Proteomes" id="UP000007264"/>
    </source>
</evidence>
<sequence>MKHLGFLAQLDHPREAIRQFTPSWFTVTMGTGIISQLLYNFPFPFQGLEQLAWAFWWLNVVLFALFSGMQLAQIVCFPKEALQILHDPTQSLFIGAIPMGFATIVNGIVFFCVPRYGSAAVEAALVTFWIDTGLSLISGWLVPYYMFVHHRHKMETMTSVWFFPVVPGVVTALSAAIVGKVVDAKSAAQLVYTGYVLWGMTIPLAFFVIAIFFQRLMLHGAPAKESMVSCLLPMGPFGASSGALMGLGVLAMDVFSEQSNSNPLLVNFARSAAGLGLVAGLILWGFGVWWLLMTASLLGTHWGALPFNMGWWAFIFPMGIYCAATDTIASLTGLRFFQVMGALLTVVIIVGWIYVMGMTVIKAWQGHLFRAYSPSQPMADLRGPRPAEPAVTNGVNGL</sequence>
<keyword evidence="4" id="KW-1003">Cell membrane</keyword>
<feature type="transmembrane region" description="Helical" evidence="9">
    <location>
        <begin position="194"/>
        <end position="218"/>
    </location>
</feature>
<keyword evidence="11" id="KW-1185">Reference proteome</keyword>
<protein>
    <submittedName>
        <fullName evidence="10">C4-dicarboxylate transporter/malic acid transport protein</fullName>
    </submittedName>
</protein>
<organism evidence="10 11">
    <name type="scientific">Coccomyxa subellipsoidea (strain C-169)</name>
    <name type="common">Green microalga</name>
    <dbReference type="NCBI Taxonomy" id="574566"/>
    <lineage>
        <taxon>Eukaryota</taxon>
        <taxon>Viridiplantae</taxon>
        <taxon>Chlorophyta</taxon>
        <taxon>core chlorophytes</taxon>
        <taxon>Trebouxiophyceae</taxon>
        <taxon>Trebouxiophyceae incertae sedis</taxon>
        <taxon>Coccomyxaceae</taxon>
        <taxon>Coccomyxa</taxon>
        <taxon>Coccomyxa subellipsoidea</taxon>
    </lineage>
</organism>
<comment type="similarity">
    <text evidence="2">Belongs to the tellurite-resistance/dicarboxylate transporter (TDT) family.</text>
</comment>
<evidence type="ECO:0000256" key="1">
    <source>
        <dbReference type="ARBA" id="ARBA00004651"/>
    </source>
</evidence>
<comment type="caution">
    <text evidence="10">The sequence shown here is derived from an EMBL/GenBank/DDBJ whole genome shotgun (WGS) entry which is preliminary data.</text>
</comment>
<dbReference type="AlphaFoldDB" id="I0YX75"/>
<proteinExistence type="inferred from homology"/>
<dbReference type="GeneID" id="17040982"/>
<feature type="transmembrane region" description="Helical" evidence="9">
    <location>
        <begin position="336"/>
        <end position="355"/>
    </location>
</feature>
<feature type="region of interest" description="Disordered" evidence="8">
    <location>
        <begin position="378"/>
        <end position="398"/>
    </location>
</feature>
<dbReference type="eggNOG" id="ENOG502QT02">
    <property type="taxonomic scope" value="Eukaryota"/>
</dbReference>